<keyword evidence="10" id="KW-1185">Reference proteome</keyword>
<sequence length="913" mass="97727">MSTPRGGAGGNGAHPGKNVSGGQHTHGGRKGQNIDHLLGFTMPPRARPPPPVAAKKRRGGHFTPFNKERYVNAQYRFLLKPTGDYTAFYADPDVFLHWPDILSVLIPTSSALSNSAAPSSATNAHAPHLETHEGASCPICLSPPTAPRMTKCGHVFCYPCILHYLSTPDGEGTATASTSYSSSPSRPGAAPYRPPGSAPASRAASYSTQASTQSTRSPPKWKRCPICWDAVYAKDVKAVEFWDTRAEALEADETTNCAPGPSDGLLMRLIERPHLTTLALPISATWPGSSEPLIAQRAAPWHFLPDVRRFSKLMISTPEHVEGHLRRDASELAAEHRLLESLGGSSEPSLQFVDLALAKVHEQMDRARRELDLPHVRKAIEKALADLADVQETESARILGEASRWQDRQRSRVKPQAVVDDVETPPQAPDAQPKGGEGAAEPSEGAAEWLALQSHVPAGGATTVQGLKVDSSETTTSPTSTKSAAPRSRRNINPPAPSSSSYLFYQAATGQHIYLQPLDVKVLLAEYGSYAAFPRQLKLKIEGADEGSMNDELRRRCKYLSHLPMGTDVVFSEVDWDFMASQSMQQQASWEGNVAGAGAASSRSAHQPVVSRSTLKPFEQGMKIRRNRRRDRERKDDRARTRAEEAEAASRPGGANFAARRQAAIDSIAHDPELAAAAAAGFVGGSSYGSSPGVGGLASSSSAAEDTDASPSFRESALWGADRDFPMHPGEPEEDFPVAPSTRSRAAAGPLERSASNTAGPKTVWGTRAAQSPFAAALHASSRLPQEGHDYDDSGIDWDWLDLEEDYIVGGRNAPQMRGSRGLNKQPKGGNASPATPRNGSSGARTPAAETPGRPFVQADNNAERMPTSVGRQGQPLDSPQGQESEIVPTPSSRRAKPKKKKLVLTAGGRGAA</sequence>
<dbReference type="OrthoDB" id="302966at2759"/>
<feature type="compositionally biased region" description="Low complexity" evidence="7">
    <location>
        <begin position="697"/>
        <end position="712"/>
    </location>
</feature>
<dbReference type="RefSeq" id="XP_025367011.1">
    <property type="nucleotide sequence ID" value="XM_025514729.1"/>
</dbReference>
<dbReference type="EMBL" id="KZ819441">
    <property type="protein sequence ID" value="PWN39851.1"/>
    <property type="molecule type" value="Genomic_DNA"/>
</dbReference>
<dbReference type="InterPro" id="IPR001841">
    <property type="entry name" value="Znf_RING"/>
</dbReference>
<feature type="region of interest" description="Disordered" evidence="7">
    <location>
        <begin position="173"/>
        <end position="220"/>
    </location>
</feature>
<reference evidence="9 10" key="1">
    <citation type="journal article" date="2018" name="Mol. Biol. Evol.">
        <title>Broad Genomic Sampling Reveals a Smut Pathogenic Ancestry of the Fungal Clade Ustilaginomycotina.</title>
        <authorList>
            <person name="Kijpornyongpan T."/>
            <person name="Mondo S.J."/>
            <person name="Barry K."/>
            <person name="Sandor L."/>
            <person name="Lee J."/>
            <person name="Lipzen A."/>
            <person name="Pangilinan J."/>
            <person name="LaButti K."/>
            <person name="Hainaut M."/>
            <person name="Henrissat B."/>
            <person name="Grigoriev I.V."/>
            <person name="Spatafora J.W."/>
            <person name="Aime M.C."/>
        </authorList>
    </citation>
    <scope>NUCLEOTIDE SEQUENCE [LARGE SCALE GENOMIC DNA]</scope>
    <source>
        <strain evidence="9 10">MCA 4658</strain>
    </source>
</reference>
<evidence type="ECO:0000256" key="3">
    <source>
        <dbReference type="ARBA" id="ARBA00022723"/>
    </source>
</evidence>
<dbReference type="InParanoid" id="A0A316VUB6"/>
<feature type="compositionally biased region" description="Basic residues" evidence="7">
    <location>
        <begin position="894"/>
        <end position="903"/>
    </location>
</feature>
<evidence type="ECO:0000256" key="6">
    <source>
        <dbReference type="PROSITE-ProRule" id="PRU00175"/>
    </source>
</evidence>
<dbReference type="PANTHER" id="PTHR12983:SF9">
    <property type="entry name" value="E3 UBIQUITIN-PROTEIN LIGASE RNF10"/>
    <property type="match status" value="1"/>
</dbReference>
<dbReference type="STRING" id="1522189.A0A316VUB6"/>
<evidence type="ECO:0000256" key="2">
    <source>
        <dbReference type="ARBA" id="ARBA00022490"/>
    </source>
</evidence>
<organism evidence="9 10">
    <name type="scientific">Ceraceosorus guamensis</name>
    <dbReference type="NCBI Taxonomy" id="1522189"/>
    <lineage>
        <taxon>Eukaryota</taxon>
        <taxon>Fungi</taxon>
        <taxon>Dikarya</taxon>
        <taxon>Basidiomycota</taxon>
        <taxon>Ustilaginomycotina</taxon>
        <taxon>Exobasidiomycetes</taxon>
        <taxon>Ceraceosorales</taxon>
        <taxon>Ceraceosoraceae</taxon>
        <taxon>Ceraceosorus</taxon>
    </lineage>
</organism>
<feature type="region of interest" description="Disordered" evidence="7">
    <location>
        <begin position="811"/>
        <end position="913"/>
    </location>
</feature>
<dbReference type="GeneID" id="37036599"/>
<feature type="compositionally biased region" description="Low complexity" evidence="7">
    <location>
        <begin position="173"/>
        <end position="191"/>
    </location>
</feature>
<evidence type="ECO:0000259" key="8">
    <source>
        <dbReference type="PROSITE" id="PS50089"/>
    </source>
</evidence>
<evidence type="ECO:0000256" key="1">
    <source>
        <dbReference type="ARBA" id="ARBA00004496"/>
    </source>
</evidence>
<feature type="compositionally biased region" description="Gly residues" evidence="7">
    <location>
        <begin position="1"/>
        <end position="13"/>
    </location>
</feature>
<dbReference type="GO" id="GO:0008270">
    <property type="term" value="F:zinc ion binding"/>
    <property type="evidence" value="ECO:0007669"/>
    <property type="project" value="UniProtKB-KW"/>
</dbReference>
<dbReference type="GO" id="GO:0000976">
    <property type="term" value="F:transcription cis-regulatory region binding"/>
    <property type="evidence" value="ECO:0007669"/>
    <property type="project" value="TreeGrafter"/>
</dbReference>
<feature type="compositionally biased region" description="Basic residues" evidence="7">
    <location>
        <begin position="623"/>
        <end position="632"/>
    </location>
</feature>
<comment type="subcellular location">
    <subcellularLocation>
        <location evidence="1">Cytoplasm</location>
    </subcellularLocation>
</comment>
<evidence type="ECO:0000256" key="4">
    <source>
        <dbReference type="ARBA" id="ARBA00022771"/>
    </source>
</evidence>
<feature type="region of interest" description="Disordered" evidence="7">
    <location>
        <begin position="589"/>
        <end position="657"/>
    </location>
</feature>
<feature type="compositionally biased region" description="Low complexity" evidence="7">
    <location>
        <begin position="472"/>
        <end position="483"/>
    </location>
</feature>
<keyword evidence="2" id="KW-0963">Cytoplasm</keyword>
<name>A0A316VUB6_9BASI</name>
<dbReference type="PROSITE" id="PS00518">
    <property type="entry name" value="ZF_RING_1"/>
    <property type="match status" value="1"/>
</dbReference>
<feature type="compositionally biased region" description="Low complexity" evidence="7">
    <location>
        <begin position="596"/>
        <end position="605"/>
    </location>
</feature>
<dbReference type="PROSITE" id="PS50089">
    <property type="entry name" value="ZF_RING_2"/>
    <property type="match status" value="1"/>
</dbReference>
<evidence type="ECO:0000256" key="5">
    <source>
        <dbReference type="ARBA" id="ARBA00022833"/>
    </source>
</evidence>
<gene>
    <name evidence="9" type="ORF">IE81DRAFT_326113</name>
</gene>
<feature type="compositionally biased region" description="Low complexity" evidence="7">
    <location>
        <begin position="198"/>
        <end position="217"/>
    </location>
</feature>
<dbReference type="GO" id="GO:0005737">
    <property type="term" value="C:cytoplasm"/>
    <property type="evidence" value="ECO:0007669"/>
    <property type="project" value="UniProtKB-SubCell"/>
</dbReference>
<dbReference type="CDD" id="cd16536">
    <property type="entry name" value="RING-HC_RNF10"/>
    <property type="match status" value="1"/>
</dbReference>
<dbReference type="AlphaFoldDB" id="A0A316VUB6"/>
<keyword evidence="4 6" id="KW-0863">Zinc-finger</keyword>
<evidence type="ECO:0000313" key="9">
    <source>
        <dbReference type="EMBL" id="PWN39851.1"/>
    </source>
</evidence>
<dbReference type="SMART" id="SM00184">
    <property type="entry name" value="RING"/>
    <property type="match status" value="1"/>
</dbReference>
<feature type="compositionally biased region" description="Polar residues" evidence="7">
    <location>
        <begin position="870"/>
        <end position="884"/>
    </location>
</feature>
<dbReference type="FunCoup" id="A0A316VUB6">
    <property type="interactions" value="270"/>
</dbReference>
<feature type="compositionally biased region" description="Polar residues" evidence="7">
    <location>
        <begin position="833"/>
        <end position="844"/>
    </location>
</feature>
<feature type="region of interest" description="Disordered" evidence="7">
    <location>
        <begin position="690"/>
        <end position="796"/>
    </location>
</feature>
<feature type="region of interest" description="Disordered" evidence="7">
    <location>
        <begin position="401"/>
        <end position="445"/>
    </location>
</feature>
<proteinExistence type="predicted"/>
<dbReference type="InterPro" id="IPR039739">
    <property type="entry name" value="MAG2/RNF10"/>
</dbReference>
<dbReference type="SUPFAM" id="SSF57850">
    <property type="entry name" value="RING/U-box"/>
    <property type="match status" value="1"/>
</dbReference>
<protein>
    <recommendedName>
        <fullName evidence="8">RING-type domain-containing protein</fullName>
    </recommendedName>
</protein>
<feature type="region of interest" description="Disordered" evidence="7">
    <location>
        <begin position="1"/>
        <end position="60"/>
    </location>
</feature>
<dbReference type="Gene3D" id="3.30.40.10">
    <property type="entry name" value="Zinc/RING finger domain, C3HC4 (zinc finger)"/>
    <property type="match status" value="1"/>
</dbReference>
<feature type="compositionally biased region" description="Basic and acidic residues" evidence="7">
    <location>
        <begin position="633"/>
        <end position="645"/>
    </location>
</feature>
<keyword evidence="5" id="KW-0862">Zinc</keyword>
<evidence type="ECO:0000256" key="7">
    <source>
        <dbReference type="SAM" id="MobiDB-lite"/>
    </source>
</evidence>
<feature type="domain" description="RING-type" evidence="8">
    <location>
        <begin position="137"/>
        <end position="168"/>
    </location>
</feature>
<dbReference type="PANTHER" id="PTHR12983">
    <property type="entry name" value="RING FINGER 10 FAMILY MEMBER"/>
    <property type="match status" value="1"/>
</dbReference>
<dbReference type="Proteomes" id="UP000245783">
    <property type="component" value="Unassembled WGS sequence"/>
</dbReference>
<accession>A0A316VUB6</accession>
<dbReference type="InterPro" id="IPR017907">
    <property type="entry name" value="Znf_RING_CS"/>
</dbReference>
<evidence type="ECO:0000313" key="10">
    <source>
        <dbReference type="Proteomes" id="UP000245783"/>
    </source>
</evidence>
<dbReference type="InterPro" id="IPR013083">
    <property type="entry name" value="Znf_RING/FYVE/PHD"/>
</dbReference>
<dbReference type="InterPro" id="IPR018957">
    <property type="entry name" value="Znf_C3HC4_RING-type"/>
</dbReference>
<feature type="region of interest" description="Disordered" evidence="7">
    <location>
        <begin position="465"/>
        <end position="497"/>
    </location>
</feature>
<dbReference type="Pfam" id="PF00097">
    <property type="entry name" value="zf-C3HC4"/>
    <property type="match status" value="1"/>
</dbReference>
<keyword evidence="3" id="KW-0479">Metal-binding</keyword>
<dbReference type="GO" id="GO:0045944">
    <property type="term" value="P:positive regulation of transcription by RNA polymerase II"/>
    <property type="evidence" value="ECO:0007669"/>
    <property type="project" value="TreeGrafter"/>
</dbReference>